<dbReference type="InterPro" id="IPR036097">
    <property type="entry name" value="HisK_dim/P_sf"/>
</dbReference>
<keyword evidence="3" id="KW-0597">Phosphoprotein</keyword>
<dbReference type="Pfam" id="PF02518">
    <property type="entry name" value="HATPase_c"/>
    <property type="match status" value="1"/>
</dbReference>
<dbReference type="InterPro" id="IPR003594">
    <property type="entry name" value="HATPase_dom"/>
</dbReference>
<dbReference type="GO" id="GO:0000155">
    <property type="term" value="F:phosphorelay sensor kinase activity"/>
    <property type="evidence" value="ECO:0007669"/>
    <property type="project" value="InterPro"/>
</dbReference>
<dbReference type="Proteomes" id="UP000076661">
    <property type="component" value="Unassembled WGS sequence"/>
</dbReference>
<evidence type="ECO:0000256" key="2">
    <source>
        <dbReference type="ARBA" id="ARBA00012438"/>
    </source>
</evidence>
<gene>
    <name evidence="9" type="ORF">N478_10030</name>
</gene>
<sequence length="414" mass="47093">MLRLLASLYLFVFVSIVFINQSSEYIWKNWGNQTPNELNYAKQVALNLKTVLDDVGIERYEQSDQFNVINIHDIAWFPEQLETLYRGEIVVSFDANDHYQLSMLLDDGQHLVQLGPYAPNQVSFFAQYGFRLVSFSILALLLVLWLRPLWRDLTQLKLVTTKLATGQLDIETKPSRFSAISTLTQQIQKLALQTASLMQNQKHLVNAVSHELRTPLARLKFALAMLAAKDPQQVKAMNNDVLEMEQLIDEMLSYARLEFSEREMQKSKIDFSQLLNESIGKAQSSTNKKIQCNIQNNLHVFGNGHYLSRIVQNLLQNADKYGAHEIRIRLDSTDDGNIHLQVSDDGPGIPHDKRENVFSPFIRLDKSRSKETGGFGLGLAIVSKILGWHEGHCWISDSDLGGATFNVTMARLQN</sequence>
<name>A0A162BBS3_9GAMM</name>
<keyword evidence="7" id="KW-0472">Membrane</keyword>
<evidence type="ECO:0000256" key="5">
    <source>
        <dbReference type="ARBA" id="ARBA00022777"/>
    </source>
</evidence>
<evidence type="ECO:0000256" key="7">
    <source>
        <dbReference type="SAM" id="Phobius"/>
    </source>
</evidence>
<dbReference type="PANTHER" id="PTHR45453:SF1">
    <property type="entry name" value="PHOSPHATE REGULON SENSOR PROTEIN PHOR"/>
    <property type="match status" value="1"/>
</dbReference>
<dbReference type="Gene3D" id="3.30.565.10">
    <property type="entry name" value="Histidine kinase-like ATPase, C-terminal domain"/>
    <property type="match status" value="1"/>
</dbReference>
<organism evidence="9 10">
    <name type="scientific">Pseudoalteromonas luteoviolacea S4060-1</name>
    <dbReference type="NCBI Taxonomy" id="1365257"/>
    <lineage>
        <taxon>Bacteria</taxon>
        <taxon>Pseudomonadati</taxon>
        <taxon>Pseudomonadota</taxon>
        <taxon>Gammaproteobacteria</taxon>
        <taxon>Alteromonadales</taxon>
        <taxon>Pseudoalteromonadaceae</taxon>
        <taxon>Pseudoalteromonas</taxon>
    </lineage>
</organism>
<dbReference type="EC" id="2.7.13.3" evidence="2"/>
<dbReference type="AlphaFoldDB" id="A0A162BBS3"/>
<evidence type="ECO:0000313" key="9">
    <source>
        <dbReference type="EMBL" id="KZN69825.1"/>
    </source>
</evidence>
<comment type="caution">
    <text evidence="9">The sequence shown here is derived from an EMBL/GenBank/DDBJ whole genome shotgun (WGS) entry which is preliminary data.</text>
</comment>
<dbReference type="InterPro" id="IPR050351">
    <property type="entry name" value="BphY/WalK/GraS-like"/>
</dbReference>
<dbReference type="GO" id="GO:0004721">
    <property type="term" value="F:phosphoprotein phosphatase activity"/>
    <property type="evidence" value="ECO:0007669"/>
    <property type="project" value="TreeGrafter"/>
</dbReference>
<evidence type="ECO:0000259" key="8">
    <source>
        <dbReference type="PROSITE" id="PS50109"/>
    </source>
</evidence>
<feature type="transmembrane region" description="Helical" evidence="7">
    <location>
        <begin position="128"/>
        <end position="146"/>
    </location>
</feature>
<dbReference type="GO" id="GO:0005886">
    <property type="term" value="C:plasma membrane"/>
    <property type="evidence" value="ECO:0007669"/>
    <property type="project" value="TreeGrafter"/>
</dbReference>
<dbReference type="SUPFAM" id="SSF55874">
    <property type="entry name" value="ATPase domain of HSP90 chaperone/DNA topoisomerase II/histidine kinase"/>
    <property type="match status" value="1"/>
</dbReference>
<dbReference type="PANTHER" id="PTHR45453">
    <property type="entry name" value="PHOSPHATE REGULON SENSOR PROTEIN PHOR"/>
    <property type="match status" value="1"/>
</dbReference>
<feature type="domain" description="Histidine kinase" evidence="8">
    <location>
        <begin position="207"/>
        <end position="413"/>
    </location>
</feature>
<dbReference type="SMART" id="SM00387">
    <property type="entry name" value="HATPase_c"/>
    <property type="match status" value="1"/>
</dbReference>
<protein>
    <recommendedName>
        <fullName evidence="2">histidine kinase</fullName>
        <ecNumber evidence="2">2.7.13.3</ecNumber>
    </recommendedName>
</protein>
<dbReference type="SMART" id="SM00388">
    <property type="entry name" value="HisKA"/>
    <property type="match status" value="1"/>
</dbReference>
<dbReference type="EMBL" id="AUXX01000003">
    <property type="protein sequence ID" value="KZN69825.1"/>
    <property type="molecule type" value="Genomic_DNA"/>
</dbReference>
<dbReference type="RefSeq" id="WP_063379758.1">
    <property type="nucleotide sequence ID" value="NZ_AUXX01000003.1"/>
</dbReference>
<dbReference type="InterPro" id="IPR005467">
    <property type="entry name" value="His_kinase_dom"/>
</dbReference>
<dbReference type="PATRIC" id="fig|1365257.3.peg.384"/>
<dbReference type="Gene3D" id="1.10.287.130">
    <property type="match status" value="1"/>
</dbReference>
<keyword evidence="6" id="KW-0902">Two-component regulatory system</keyword>
<dbReference type="CDD" id="cd00082">
    <property type="entry name" value="HisKA"/>
    <property type="match status" value="1"/>
</dbReference>
<dbReference type="PRINTS" id="PR00344">
    <property type="entry name" value="BCTRLSENSOR"/>
</dbReference>
<evidence type="ECO:0000313" key="10">
    <source>
        <dbReference type="Proteomes" id="UP000076661"/>
    </source>
</evidence>
<evidence type="ECO:0000256" key="4">
    <source>
        <dbReference type="ARBA" id="ARBA00022679"/>
    </source>
</evidence>
<evidence type="ECO:0000256" key="1">
    <source>
        <dbReference type="ARBA" id="ARBA00000085"/>
    </source>
</evidence>
<dbReference type="GO" id="GO:0016036">
    <property type="term" value="P:cellular response to phosphate starvation"/>
    <property type="evidence" value="ECO:0007669"/>
    <property type="project" value="TreeGrafter"/>
</dbReference>
<keyword evidence="4" id="KW-0808">Transferase</keyword>
<keyword evidence="7" id="KW-1133">Transmembrane helix</keyword>
<keyword evidence="7" id="KW-0812">Transmembrane</keyword>
<dbReference type="InterPro" id="IPR003661">
    <property type="entry name" value="HisK_dim/P_dom"/>
</dbReference>
<dbReference type="InterPro" id="IPR004358">
    <property type="entry name" value="Sig_transdc_His_kin-like_C"/>
</dbReference>
<evidence type="ECO:0000256" key="3">
    <source>
        <dbReference type="ARBA" id="ARBA00022553"/>
    </source>
</evidence>
<dbReference type="InterPro" id="IPR036890">
    <property type="entry name" value="HATPase_C_sf"/>
</dbReference>
<accession>A0A162BBS3</accession>
<dbReference type="PROSITE" id="PS50109">
    <property type="entry name" value="HIS_KIN"/>
    <property type="match status" value="1"/>
</dbReference>
<dbReference type="Pfam" id="PF00512">
    <property type="entry name" value="HisKA"/>
    <property type="match status" value="1"/>
</dbReference>
<evidence type="ECO:0000256" key="6">
    <source>
        <dbReference type="ARBA" id="ARBA00023012"/>
    </source>
</evidence>
<proteinExistence type="predicted"/>
<keyword evidence="5" id="KW-0418">Kinase</keyword>
<reference evidence="9 10" key="1">
    <citation type="submission" date="2013-07" db="EMBL/GenBank/DDBJ databases">
        <title>Comparative Genomic and Metabolomic Analysis of Twelve Strains of Pseudoalteromonas luteoviolacea.</title>
        <authorList>
            <person name="Vynne N.G."/>
            <person name="Mansson M."/>
            <person name="Gram L."/>
        </authorList>
    </citation>
    <scope>NUCLEOTIDE SEQUENCE [LARGE SCALE GENOMIC DNA]</scope>
    <source>
        <strain evidence="9 10">S4060-1</strain>
    </source>
</reference>
<dbReference type="SUPFAM" id="SSF47384">
    <property type="entry name" value="Homodimeric domain of signal transducing histidine kinase"/>
    <property type="match status" value="1"/>
</dbReference>
<comment type="catalytic activity">
    <reaction evidence="1">
        <text>ATP + protein L-histidine = ADP + protein N-phospho-L-histidine.</text>
        <dbReference type="EC" id="2.7.13.3"/>
    </reaction>
</comment>